<evidence type="ECO:0008006" key="5">
    <source>
        <dbReference type="Google" id="ProtNLM"/>
    </source>
</evidence>
<feature type="transmembrane region" description="Helical" evidence="1">
    <location>
        <begin position="87"/>
        <end position="107"/>
    </location>
</feature>
<keyword evidence="1" id="KW-1133">Transmembrane helix</keyword>
<reference evidence="3 4" key="1">
    <citation type="journal article" date="2016" name="Nat. Commun.">
        <title>Thousands of microbial genomes shed light on interconnected biogeochemical processes in an aquifer system.</title>
        <authorList>
            <person name="Anantharaman K."/>
            <person name="Brown C.T."/>
            <person name="Hug L.A."/>
            <person name="Sharon I."/>
            <person name="Castelle C.J."/>
            <person name="Probst A.J."/>
            <person name="Thomas B.C."/>
            <person name="Singh A."/>
            <person name="Wilkins M.J."/>
            <person name="Karaoz U."/>
            <person name="Brodie E.L."/>
            <person name="Williams K.H."/>
            <person name="Hubbard S.S."/>
            <person name="Banfield J.F."/>
        </authorList>
    </citation>
    <scope>NUCLEOTIDE SEQUENCE [LARGE SCALE GENOMIC DNA]</scope>
</reference>
<feature type="transmembrane region" description="Helical" evidence="1">
    <location>
        <begin position="50"/>
        <end position="75"/>
    </location>
</feature>
<keyword evidence="1" id="KW-0472">Membrane</keyword>
<evidence type="ECO:0000313" key="4">
    <source>
        <dbReference type="Proteomes" id="UP000185874"/>
    </source>
</evidence>
<evidence type="ECO:0000256" key="1">
    <source>
        <dbReference type="SAM" id="Phobius"/>
    </source>
</evidence>
<protein>
    <recommendedName>
        <fullName evidence="5">TrbC/VIRB2 family protein</fullName>
    </recommendedName>
</protein>
<feature type="signal peptide" evidence="2">
    <location>
        <begin position="1"/>
        <end position="24"/>
    </location>
</feature>
<comment type="caution">
    <text evidence="3">The sequence shown here is derived from an EMBL/GenBank/DDBJ whole genome shotgun (WGS) entry which is preliminary data.</text>
</comment>
<evidence type="ECO:0000256" key="2">
    <source>
        <dbReference type="SAM" id="SignalP"/>
    </source>
</evidence>
<proteinExistence type="predicted"/>
<dbReference type="Proteomes" id="UP000185874">
    <property type="component" value="Unassembled WGS sequence"/>
</dbReference>
<dbReference type="AlphaFoldDB" id="A0A1F7SEV9"/>
<dbReference type="Pfam" id="PF18895">
    <property type="entry name" value="T4SS_pilin"/>
    <property type="match status" value="1"/>
</dbReference>
<accession>A0A1F7SEV9</accession>
<sequence>MKLFLFSLLSLLSLSLTLASPALAQSQWSDRCATDGVATIQGFECLFANILRVVTIIAGLIFLFMFISGGFQYLLSGNDPKKVGSASSTLTLAFVGLIGIIASWLILQFIENFTGVNVTDFVIPG</sequence>
<organism evidence="3 4">
    <name type="scientific">Candidatus Shapirobacteria bacterium RBG_13_44_7</name>
    <dbReference type="NCBI Taxonomy" id="1802149"/>
    <lineage>
        <taxon>Bacteria</taxon>
        <taxon>Candidatus Shapironibacteriota</taxon>
    </lineage>
</organism>
<dbReference type="EMBL" id="MGDJ01000027">
    <property type="protein sequence ID" value="OGL52312.1"/>
    <property type="molecule type" value="Genomic_DNA"/>
</dbReference>
<evidence type="ECO:0000313" key="3">
    <source>
        <dbReference type="EMBL" id="OGL52312.1"/>
    </source>
</evidence>
<keyword evidence="1" id="KW-0812">Transmembrane</keyword>
<name>A0A1F7SEV9_9BACT</name>
<feature type="chain" id="PRO_5009226090" description="TrbC/VIRB2 family protein" evidence="2">
    <location>
        <begin position="25"/>
        <end position="125"/>
    </location>
</feature>
<gene>
    <name evidence="3" type="ORF">A3K55_01550</name>
</gene>
<dbReference type="InterPro" id="IPR043993">
    <property type="entry name" value="T4SS_pilin"/>
</dbReference>
<keyword evidence="2" id="KW-0732">Signal</keyword>